<dbReference type="Proteomes" id="UP000016638">
    <property type="component" value="Unassembled WGS sequence"/>
</dbReference>
<organism evidence="1 2">
    <name type="scientific">Olsenella profusa F0195</name>
    <dbReference type="NCBI Taxonomy" id="1125712"/>
    <lineage>
        <taxon>Bacteria</taxon>
        <taxon>Bacillati</taxon>
        <taxon>Actinomycetota</taxon>
        <taxon>Coriobacteriia</taxon>
        <taxon>Coriobacteriales</taxon>
        <taxon>Atopobiaceae</taxon>
        <taxon>Olsenella</taxon>
    </lineage>
</organism>
<dbReference type="STRING" id="1125712.HMPREF1316_2388"/>
<reference evidence="1 2" key="1">
    <citation type="submission" date="2013-08" db="EMBL/GenBank/DDBJ databases">
        <authorList>
            <person name="Durkin A.S."/>
            <person name="Haft D.R."/>
            <person name="McCorrison J."/>
            <person name="Torralba M."/>
            <person name="Gillis M."/>
            <person name="Haft D.H."/>
            <person name="Methe B."/>
            <person name="Sutton G."/>
            <person name="Nelson K.E."/>
        </authorList>
    </citation>
    <scope>NUCLEOTIDE SEQUENCE [LARGE SCALE GENOMIC DNA]</scope>
    <source>
        <strain evidence="1 2">F0195</strain>
    </source>
</reference>
<dbReference type="eggNOG" id="ENOG5031USQ">
    <property type="taxonomic scope" value="Bacteria"/>
</dbReference>
<accession>U2V5T9</accession>
<gene>
    <name evidence="1" type="ORF">HMPREF1316_2388</name>
</gene>
<dbReference type="AlphaFoldDB" id="U2V5T9"/>
<proteinExistence type="predicted"/>
<dbReference type="EMBL" id="AWEZ01000047">
    <property type="protein sequence ID" value="ERL08016.1"/>
    <property type="molecule type" value="Genomic_DNA"/>
</dbReference>
<protein>
    <submittedName>
        <fullName evidence="1">PF14297 domain protein</fullName>
    </submittedName>
</protein>
<comment type="caution">
    <text evidence="1">The sequence shown here is derived from an EMBL/GenBank/DDBJ whole genome shotgun (WGS) entry which is preliminary data.</text>
</comment>
<evidence type="ECO:0000313" key="1">
    <source>
        <dbReference type="EMBL" id="ERL08016.1"/>
    </source>
</evidence>
<name>U2V5T9_9ACTN</name>
<sequence length="150" mass="15968">MTVQEAADRPLLWFKHYASAADDIKCQRLVMRRGRDGYGAWWRMCEILASATGHAVPVETDEDWAMLARALFCGPGGDGVAECRGIVADMVDVGLLELRDGTVSSERMLRDALARGAQVAAGCLGGRPSGGSGGTRKGGKGGRVIRFEQG</sequence>
<evidence type="ECO:0000313" key="2">
    <source>
        <dbReference type="Proteomes" id="UP000016638"/>
    </source>
</evidence>
<keyword evidence="2" id="KW-1185">Reference proteome</keyword>
<dbReference type="PATRIC" id="fig|1125712.3.peg.1447"/>